<evidence type="ECO:0000313" key="1">
    <source>
        <dbReference type="EMBL" id="MBB1153985.1"/>
    </source>
</evidence>
<dbReference type="AlphaFoldDB" id="A0A7W3VVN2"/>
<dbReference type="Proteomes" id="UP000526734">
    <property type="component" value="Unassembled WGS sequence"/>
</dbReference>
<keyword evidence="2" id="KW-1185">Reference proteome</keyword>
<dbReference type="EMBL" id="JACGZW010000004">
    <property type="protein sequence ID" value="MBB1153985.1"/>
    <property type="molecule type" value="Genomic_DNA"/>
</dbReference>
<reference evidence="1 2" key="1">
    <citation type="submission" date="2020-08" db="EMBL/GenBank/DDBJ databases">
        <title>Amycolatopsis sp. nov. DR6-1 isolated from Dendrobium heterocarpum.</title>
        <authorList>
            <person name="Tedsree N."/>
            <person name="Kuncharoen N."/>
            <person name="Likhitwitayawuid K."/>
            <person name="Tanasupawat S."/>
        </authorList>
    </citation>
    <scope>NUCLEOTIDE SEQUENCE [LARGE SCALE GENOMIC DNA]</scope>
    <source>
        <strain evidence="1 2">DR6-1</strain>
    </source>
</reference>
<gene>
    <name evidence="1" type="ORF">H4281_12655</name>
</gene>
<evidence type="ECO:0000313" key="2">
    <source>
        <dbReference type="Proteomes" id="UP000526734"/>
    </source>
</evidence>
<protein>
    <submittedName>
        <fullName evidence="1">Uncharacterized protein</fullName>
    </submittedName>
</protein>
<proteinExistence type="predicted"/>
<organism evidence="1 2">
    <name type="scientific">Amycolatopsis dendrobii</name>
    <dbReference type="NCBI Taxonomy" id="2760662"/>
    <lineage>
        <taxon>Bacteria</taxon>
        <taxon>Bacillati</taxon>
        <taxon>Actinomycetota</taxon>
        <taxon>Actinomycetes</taxon>
        <taxon>Pseudonocardiales</taxon>
        <taxon>Pseudonocardiaceae</taxon>
        <taxon>Amycolatopsis</taxon>
    </lineage>
</organism>
<comment type="caution">
    <text evidence="1">The sequence shown here is derived from an EMBL/GenBank/DDBJ whole genome shotgun (WGS) entry which is preliminary data.</text>
</comment>
<name>A0A7W3VVN2_9PSEU</name>
<accession>A0A7W3VVN2</accession>
<sequence>MKRSDITDDAVVDACARAHAEDARSLDVLMASTRAPRKVALAAMYRACGNGRIDWGVTIELAWPCTTRAT</sequence>
<dbReference type="RefSeq" id="WP_182891075.1">
    <property type="nucleotide sequence ID" value="NZ_JACGZW010000004.1"/>
</dbReference>